<sequence length="202" mass="22544">MQTPQLLRTGCQFASDFTGEQTRAAHRQIVPIISSDMTAGRRIAQDSWRMLAGSGNEHHDWAAVLPQGVAWIDNRGRKLRMASRWPDFLFFFLRDQAAVDSAKAEPNASVWSVFREQDGAEKHRIIAYGSRSARMSDTDRFGEGSMPAGIQELPIEQRRRDRLLAHASIHSSSRHTRQARGCTQQQSGPMERVGARGGGLTS</sequence>
<evidence type="ECO:0000313" key="3">
    <source>
        <dbReference type="Proteomes" id="UP000007796"/>
    </source>
</evidence>
<reference evidence="2 3" key="1">
    <citation type="journal article" date="2011" name="Proc. Natl. Acad. Sci. U.S.A.">
        <title>Genome and transcriptome analyses of the mountain pine beetle-fungal symbiont Grosmannia clavigera, a lodgepole pine pathogen.</title>
        <authorList>
            <person name="DiGuistini S."/>
            <person name="Wang Y."/>
            <person name="Liao N.Y."/>
            <person name="Taylor G."/>
            <person name="Tanguay P."/>
            <person name="Feau N."/>
            <person name="Henrissat B."/>
            <person name="Chan S.K."/>
            <person name="Hesse-Orce U."/>
            <person name="Alamouti S.M."/>
            <person name="Tsui C.K.M."/>
            <person name="Docking R.T."/>
            <person name="Levasseur A."/>
            <person name="Haridas S."/>
            <person name="Robertson G."/>
            <person name="Birol I."/>
            <person name="Holt R.A."/>
            <person name="Marra M.A."/>
            <person name="Hamelin R.C."/>
            <person name="Hirst M."/>
            <person name="Jones S.J.M."/>
            <person name="Bohlmann J."/>
            <person name="Breuil C."/>
        </authorList>
    </citation>
    <scope>NUCLEOTIDE SEQUENCE [LARGE SCALE GENOMIC DNA]</scope>
    <source>
        <strain evidence="3">kw1407 / UAMH 11150</strain>
    </source>
</reference>
<dbReference type="AlphaFoldDB" id="F0XDJ2"/>
<accession>F0XDJ2</accession>
<protein>
    <submittedName>
        <fullName evidence="2">Uncharacterized protein</fullName>
    </submittedName>
</protein>
<evidence type="ECO:0000313" key="2">
    <source>
        <dbReference type="EMBL" id="EFX03551.1"/>
    </source>
</evidence>
<dbReference type="Proteomes" id="UP000007796">
    <property type="component" value="Unassembled WGS sequence"/>
</dbReference>
<feature type="region of interest" description="Disordered" evidence="1">
    <location>
        <begin position="168"/>
        <end position="202"/>
    </location>
</feature>
<dbReference type="EMBL" id="GL629765">
    <property type="protein sequence ID" value="EFX03551.1"/>
    <property type="molecule type" value="Genomic_DNA"/>
</dbReference>
<feature type="region of interest" description="Disordered" evidence="1">
    <location>
        <begin position="135"/>
        <end position="155"/>
    </location>
</feature>
<name>F0XDJ2_GROCL</name>
<evidence type="ECO:0000256" key="1">
    <source>
        <dbReference type="SAM" id="MobiDB-lite"/>
    </source>
</evidence>
<dbReference type="InParanoid" id="F0XDJ2"/>
<keyword evidence="3" id="KW-1185">Reference proteome</keyword>
<organism evidence="3">
    <name type="scientific">Grosmannia clavigera (strain kw1407 / UAMH 11150)</name>
    <name type="common">Blue stain fungus</name>
    <name type="synonym">Graphiocladiella clavigera</name>
    <dbReference type="NCBI Taxonomy" id="655863"/>
    <lineage>
        <taxon>Eukaryota</taxon>
        <taxon>Fungi</taxon>
        <taxon>Dikarya</taxon>
        <taxon>Ascomycota</taxon>
        <taxon>Pezizomycotina</taxon>
        <taxon>Sordariomycetes</taxon>
        <taxon>Sordariomycetidae</taxon>
        <taxon>Ophiostomatales</taxon>
        <taxon>Ophiostomataceae</taxon>
        <taxon>Leptographium</taxon>
    </lineage>
</organism>
<proteinExistence type="predicted"/>
<gene>
    <name evidence="2" type="ORF">CMQ_479</name>
</gene>
<dbReference type="HOGENOM" id="CLU_1354745_0_0_1"/>
<dbReference type="RefSeq" id="XP_014173033.1">
    <property type="nucleotide sequence ID" value="XM_014317558.1"/>
</dbReference>
<dbReference type="GeneID" id="25978039"/>